<evidence type="ECO:0000313" key="2">
    <source>
        <dbReference type="EMBL" id="BAZ03100.1"/>
    </source>
</evidence>
<protein>
    <recommendedName>
        <fullName evidence="1">ASCH domain-containing protein</fullName>
    </recommendedName>
</protein>
<dbReference type="Proteomes" id="UP000218785">
    <property type="component" value="Plasmid plasmid2"/>
</dbReference>
<dbReference type="EMBL" id="AP018250">
    <property type="protein sequence ID" value="BAZ03100.1"/>
    <property type="molecule type" value="Genomic_DNA"/>
</dbReference>
<dbReference type="InterPro" id="IPR015947">
    <property type="entry name" value="PUA-like_sf"/>
</dbReference>
<feature type="domain" description="ASCH" evidence="1">
    <location>
        <begin position="51"/>
        <end position="114"/>
    </location>
</feature>
<organism evidence="2 3">
    <name type="scientific">Tolypothrix tenuis PCC 7101</name>
    <dbReference type="NCBI Taxonomy" id="231146"/>
    <lineage>
        <taxon>Bacteria</taxon>
        <taxon>Bacillati</taxon>
        <taxon>Cyanobacteriota</taxon>
        <taxon>Cyanophyceae</taxon>
        <taxon>Nostocales</taxon>
        <taxon>Tolypothrichaceae</taxon>
        <taxon>Tolypothrix</taxon>
    </lineage>
</organism>
<dbReference type="SUPFAM" id="SSF88697">
    <property type="entry name" value="PUA domain-like"/>
    <property type="match status" value="1"/>
</dbReference>
<keyword evidence="2" id="KW-0614">Plasmid</keyword>
<dbReference type="Gene3D" id="2.30.130.30">
    <property type="entry name" value="Hypothetical protein"/>
    <property type="match status" value="1"/>
</dbReference>
<accession>A0A1Z4NBK6</accession>
<sequence>MANSGTIHNSLSPLVDELLSAVRGDIFWESYLKPLQLLESPTFRLHLAILVEPYLQFILDGKKTVESRFSTRKFAPYNRVEKGDVVLLKQSSGPIVGICQVSYVWFYQLEPESWQTIKEGFATAICAQDPDFWKQREAASFATLMRIQNVKSIEPIKFVKRDRRGWVVLHETSSQLQLDLGIP</sequence>
<dbReference type="InterPro" id="IPR007374">
    <property type="entry name" value="ASCH_domain"/>
</dbReference>
<evidence type="ECO:0000313" key="3">
    <source>
        <dbReference type="Proteomes" id="UP000218785"/>
    </source>
</evidence>
<dbReference type="Pfam" id="PF04266">
    <property type="entry name" value="ASCH"/>
    <property type="match status" value="1"/>
</dbReference>
<geneLocation type="plasmid" evidence="3">
    <name>Plasmid2 dna</name>
</geneLocation>
<evidence type="ECO:0000259" key="1">
    <source>
        <dbReference type="Pfam" id="PF04266"/>
    </source>
</evidence>
<proteinExistence type="predicted"/>
<dbReference type="AlphaFoldDB" id="A0A1Z4NBK6"/>
<keyword evidence="3" id="KW-1185">Reference proteome</keyword>
<gene>
    <name evidence="2" type="ORF">NIES37_71130</name>
</gene>
<name>A0A1Z4NBK6_9CYAN</name>
<reference evidence="2 3" key="1">
    <citation type="submission" date="2017-06" db="EMBL/GenBank/DDBJ databases">
        <title>Genome sequencing of cyanobaciteial culture collection at National Institute for Environmental Studies (NIES).</title>
        <authorList>
            <person name="Hirose Y."/>
            <person name="Shimura Y."/>
            <person name="Fujisawa T."/>
            <person name="Nakamura Y."/>
            <person name="Kawachi M."/>
        </authorList>
    </citation>
    <scope>NUCLEOTIDE SEQUENCE [LARGE SCALE GENOMIC DNA]</scope>
    <source>
        <strain evidence="2 3">NIES-37</strain>
        <plasmid evidence="3">Plasmid2 dna</plasmid>
    </source>
</reference>
<dbReference type="KEGG" id="ttq:NIES37_71130"/>